<feature type="signal peptide" evidence="3">
    <location>
        <begin position="1"/>
        <end position="22"/>
    </location>
</feature>
<keyword evidence="3" id="KW-0732">Signal</keyword>
<keyword evidence="4" id="KW-1185">Reference proteome</keyword>
<feature type="compositionally biased region" description="Polar residues" evidence="1">
    <location>
        <begin position="51"/>
        <end position="75"/>
    </location>
</feature>
<dbReference type="PANTHER" id="PTHR16502">
    <property type="entry name" value="KERATINOCYTE-ASSOCIATED TRANSMEMBRANE PROTEIN 2"/>
    <property type="match status" value="1"/>
</dbReference>
<sequence length="301" mass="33008">MDVSRAAVLLLTLSLCCCLLTGSPVKKRRDEVGNVDEAKSQNLDSSKKGLTKSQAGDGNQKPANTEDQVQGSDLQKNPPGKENKAGNEATGDQTADQNPANNAETDKGKDKDVKPDEKKGPEEQHTSIDDSNKQKPEGESTGVKDTNNKENRKGKGNNKDPHAEEKVGEDKHAEEKVGEDKHAEDKHAEEKVGEDKHAEEKIGQEEHAKGNDAKGENPKEKGGDNDSKTGLNTKYDQSGMKDDAENSHFFAYLVCTAVLVAVLYIAYHNKRKLIAYVLEGKRSRSTRRPKSGDYQKLEQQM</sequence>
<dbReference type="AlphaFoldDB" id="A0A9Y4JVM7"/>
<proteinExistence type="predicted"/>
<evidence type="ECO:0000313" key="4">
    <source>
        <dbReference type="Proteomes" id="UP000694891"/>
    </source>
</evidence>
<dbReference type="RefSeq" id="XP_008280502.1">
    <property type="nucleotide sequence ID" value="XM_008282280.1"/>
</dbReference>
<feature type="transmembrane region" description="Helical" evidence="2">
    <location>
        <begin position="249"/>
        <end position="267"/>
    </location>
</feature>
<evidence type="ECO:0000256" key="2">
    <source>
        <dbReference type="SAM" id="Phobius"/>
    </source>
</evidence>
<feature type="compositionally biased region" description="Basic and acidic residues" evidence="1">
    <location>
        <begin position="146"/>
        <end position="227"/>
    </location>
</feature>
<dbReference type="PANTHER" id="PTHR16502:SF0">
    <property type="entry name" value="KERATINOCYTE-ASSOCIATED TRANSMEMBRANE PROTEIN 2"/>
    <property type="match status" value="1"/>
</dbReference>
<protein>
    <submittedName>
        <fullName evidence="5">Trans-Golgi network integral membrane protein 2 isoform X1</fullName>
    </submittedName>
</protein>
<dbReference type="CTD" id="10618"/>
<keyword evidence="2" id="KW-0812">Transmembrane</keyword>
<feature type="compositionally biased region" description="Basic and acidic residues" evidence="1">
    <location>
        <begin position="104"/>
        <end position="138"/>
    </location>
</feature>
<evidence type="ECO:0000256" key="3">
    <source>
        <dbReference type="SAM" id="SignalP"/>
    </source>
</evidence>
<dbReference type="InterPro" id="IPR037645">
    <property type="entry name" value="KCT2"/>
</dbReference>
<keyword evidence="2" id="KW-0472">Membrane</keyword>
<evidence type="ECO:0000313" key="5">
    <source>
        <dbReference type="RefSeq" id="XP_008280502.1"/>
    </source>
</evidence>
<gene>
    <name evidence="5" type="primary">tgoln2</name>
</gene>
<evidence type="ECO:0000256" key="1">
    <source>
        <dbReference type="SAM" id="MobiDB-lite"/>
    </source>
</evidence>
<feature type="chain" id="PRO_5041434429" evidence="3">
    <location>
        <begin position="23"/>
        <end position="301"/>
    </location>
</feature>
<dbReference type="Proteomes" id="UP000694891">
    <property type="component" value="Unplaced"/>
</dbReference>
<feature type="compositionally biased region" description="Basic and acidic residues" evidence="1">
    <location>
        <begin position="30"/>
        <end position="39"/>
    </location>
</feature>
<reference evidence="5" key="1">
    <citation type="submission" date="2025-08" db="UniProtKB">
        <authorList>
            <consortium name="RefSeq"/>
        </authorList>
    </citation>
    <scope>IDENTIFICATION</scope>
</reference>
<feature type="region of interest" description="Disordered" evidence="1">
    <location>
        <begin position="30"/>
        <end position="239"/>
    </location>
</feature>
<dbReference type="Pfam" id="PF17818">
    <property type="entry name" value="KCT2"/>
    <property type="match status" value="1"/>
</dbReference>
<organism evidence="4 5">
    <name type="scientific">Stegastes partitus</name>
    <name type="common">bicolor damselfish</name>
    <dbReference type="NCBI Taxonomy" id="144197"/>
    <lineage>
        <taxon>Eukaryota</taxon>
        <taxon>Metazoa</taxon>
        <taxon>Chordata</taxon>
        <taxon>Craniata</taxon>
        <taxon>Vertebrata</taxon>
        <taxon>Euteleostomi</taxon>
        <taxon>Actinopterygii</taxon>
        <taxon>Neopterygii</taxon>
        <taxon>Teleostei</taxon>
        <taxon>Neoteleostei</taxon>
        <taxon>Acanthomorphata</taxon>
        <taxon>Ovalentaria</taxon>
        <taxon>Pomacentridae</taxon>
        <taxon>Stegastes</taxon>
    </lineage>
</organism>
<dbReference type="GeneID" id="103357645"/>
<accession>A0A9Y4JVM7</accession>
<feature type="compositionally biased region" description="Polar residues" evidence="1">
    <location>
        <begin position="90"/>
        <end position="103"/>
    </location>
</feature>
<keyword evidence="2" id="KW-1133">Transmembrane helix</keyword>
<name>A0A9Y4JVM7_9TELE</name>